<evidence type="ECO:0000313" key="2">
    <source>
        <dbReference type="Proteomes" id="UP000320513"/>
    </source>
</evidence>
<dbReference type="OrthoDB" id="3629104at2"/>
<comment type="caution">
    <text evidence="1">The sequence shown here is derived from an EMBL/GenBank/DDBJ whole genome shotgun (WGS) entry which is preliminary data.</text>
</comment>
<evidence type="ECO:0000313" key="1">
    <source>
        <dbReference type="EMBL" id="TVS77319.1"/>
    </source>
</evidence>
<gene>
    <name evidence="1" type="ORF">FPZ47_26940</name>
</gene>
<organism evidence="1 2">
    <name type="scientific">Mycobacterium helveticum</name>
    <dbReference type="NCBI Taxonomy" id="2592811"/>
    <lineage>
        <taxon>Bacteria</taxon>
        <taxon>Bacillati</taxon>
        <taxon>Actinomycetota</taxon>
        <taxon>Actinomycetes</taxon>
        <taxon>Mycobacteriales</taxon>
        <taxon>Mycobacteriaceae</taxon>
        <taxon>Mycobacterium</taxon>
    </lineage>
</organism>
<dbReference type="RefSeq" id="WP_144956071.1">
    <property type="nucleotide sequence ID" value="NZ_VMQU01000232.1"/>
</dbReference>
<sequence length="63" mass="6716">MSHECRDCLAGLEHCHGTLIRHALHGSECTEPECRAPELLPHTFVIDCDAVGCGCAESVALAV</sequence>
<protein>
    <submittedName>
        <fullName evidence="1">Uncharacterized protein</fullName>
    </submittedName>
</protein>
<name>A0A557WVM8_9MYCO</name>
<accession>A0A557WVM8</accession>
<proteinExistence type="predicted"/>
<dbReference type="AlphaFoldDB" id="A0A557WVM8"/>
<dbReference type="Proteomes" id="UP000320513">
    <property type="component" value="Unassembled WGS sequence"/>
</dbReference>
<keyword evidence="2" id="KW-1185">Reference proteome</keyword>
<reference evidence="1 2" key="1">
    <citation type="submission" date="2019-07" db="EMBL/GenBank/DDBJ databases">
        <title>New Mycobacterium species.</title>
        <authorList>
            <person name="Tortoli E."/>
            <person name="Ghielmetti G."/>
            <person name="Friedel U."/>
            <person name="Trovato A."/>
        </authorList>
    </citation>
    <scope>NUCLEOTIDE SEQUENCE [LARGE SCALE GENOMIC DNA]</scope>
    <source>
        <strain evidence="1 2">16-83</strain>
    </source>
</reference>
<dbReference type="EMBL" id="VMQU01000232">
    <property type="protein sequence ID" value="TVS77319.1"/>
    <property type="molecule type" value="Genomic_DNA"/>
</dbReference>